<sequence>MLSYMLVKSASQTVFWSFITIGMYFIVKRLHRRWSFWWLMPLVLTPILVAVMIHVLHVSYQDYFRGTKWLVLLLGPVTVAFAIPIYEQRALIRKHWPVLLIGVIAGSFTAILSSWALAVLLGLDENLRMSLLPRSISTPFAMEVSRAIGGTPDLTAIFVIITGILGAVIGELILMYQSFNSSFARGAFLGVGAHAAGTAQARKIGHTEGTIASLAMILVGLLNVLLLPLVIKFLNNA</sequence>
<keyword evidence="4 5" id="KW-0472">Membrane</keyword>
<dbReference type="Proteomes" id="UP000255110">
    <property type="component" value="Unassembled WGS sequence"/>
</dbReference>
<keyword evidence="3 5" id="KW-1133">Transmembrane helix</keyword>
<dbReference type="RefSeq" id="WP_058478833.1">
    <property type="nucleotide sequence ID" value="NZ_CAAAIO010000034.1"/>
</dbReference>
<dbReference type="STRING" id="460.Lstg_3405"/>
<dbReference type="Pfam" id="PF04172">
    <property type="entry name" value="LrgB"/>
    <property type="match status" value="1"/>
</dbReference>
<organism evidence="7 9">
    <name type="scientific">Legionella steigerwaltii</name>
    <dbReference type="NCBI Taxonomy" id="460"/>
    <lineage>
        <taxon>Bacteria</taxon>
        <taxon>Pseudomonadati</taxon>
        <taxon>Pseudomonadota</taxon>
        <taxon>Gammaproteobacteria</taxon>
        <taxon>Legionellales</taxon>
        <taxon>Legionellaceae</taxon>
        <taxon>Legionella</taxon>
    </lineage>
</organism>
<evidence type="ECO:0000256" key="1">
    <source>
        <dbReference type="ARBA" id="ARBA00004141"/>
    </source>
</evidence>
<protein>
    <submittedName>
        <fullName evidence="7">Inner membrane protein, LrgB family protein</fullName>
    </submittedName>
</protein>
<evidence type="ECO:0000313" key="7">
    <source>
        <dbReference type="EMBL" id="STY21724.1"/>
    </source>
</evidence>
<dbReference type="PANTHER" id="PTHR30249">
    <property type="entry name" value="PUTATIVE SEROTONIN TRANSPORTER"/>
    <property type="match status" value="1"/>
</dbReference>
<reference evidence="7 9" key="2">
    <citation type="submission" date="2018-06" db="EMBL/GenBank/DDBJ databases">
        <authorList>
            <consortium name="Pathogen Informatics"/>
            <person name="Doyle S."/>
        </authorList>
    </citation>
    <scope>NUCLEOTIDE SEQUENCE [LARGE SCALE GENOMIC DNA]</scope>
    <source>
        <strain evidence="7 9">NCTC11991</strain>
    </source>
</reference>
<dbReference type="EMBL" id="LNYZ01000043">
    <property type="protein sequence ID" value="KTD69964.1"/>
    <property type="molecule type" value="Genomic_DNA"/>
</dbReference>
<dbReference type="OrthoDB" id="9811701at2"/>
<feature type="transmembrane region" description="Helical" evidence="5">
    <location>
        <begin position="211"/>
        <end position="231"/>
    </location>
</feature>
<keyword evidence="2 5" id="KW-0812">Transmembrane</keyword>
<keyword evidence="8" id="KW-1185">Reference proteome</keyword>
<proteinExistence type="predicted"/>
<evidence type="ECO:0000256" key="3">
    <source>
        <dbReference type="ARBA" id="ARBA00022989"/>
    </source>
</evidence>
<name>A0A378L4L9_9GAMM</name>
<dbReference type="EMBL" id="UGOY01000001">
    <property type="protein sequence ID" value="STY21724.1"/>
    <property type="molecule type" value="Genomic_DNA"/>
</dbReference>
<feature type="transmembrane region" description="Helical" evidence="5">
    <location>
        <begin position="69"/>
        <end position="86"/>
    </location>
</feature>
<accession>A0A378L4L9</accession>
<reference evidence="6 8" key="1">
    <citation type="submission" date="2015-11" db="EMBL/GenBank/DDBJ databases">
        <title>Genomic analysis of 38 Legionella species identifies large and diverse effector repertoires.</title>
        <authorList>
            <person name="Burstein D."/>
            <person name="Amaro F."/>
            <person name="Zusman T."/>
            <person name="Lifshitz Z."/>
            <person name="Cohen O."/>
            <person name="Gilbert J.A."/>
            <person name="Pupko T."/>
            <person name="Shuman H.A."/>
            <person name="Segal G."/>
        </authorList>
    </citation>
    <scope>NUCLEOTIDE SEQUENCE [LARGE SCALE GENOMIC DNA]</scope>
    <source>
        <strain evidence="6 8">SC-18-C9</strain>
    </source>
</reference>
<dbReference type="GO" id="GO:0016020">
    <property type="term" value="C:membrane"/>
    <property type="evidence" value="ECO:0007669"/>
    <property type="project" value="UniProtKB-SubCell"/>
</dbReference>
<evidence type="ECO:0000256" key="4">
    <source>
        <dbReference type="ARBA" id="ARBA00023136"/>
    </source>
</evidence>
<evidence type="ECO:0000313" key="8">
    <source>
        <dbReference type="Proteomes" id="UP000054820"/>
    </source>
</evidence>
<feature type="transmembrane region" description="Helical" evidence="5">
    <location>
        <begin position="98"/>
        <end position="123"/>
    </location>
</feature>
<dbReference type="Proteomes" id="UP000054820">
    <property type="component" value="Unassembled WGS sequence"/>
</dbReference>
<evidence type="ECO:0000256" key="5">
    <source>
        <dbReference type="SAM" id="Phobius"/>
    </source>
</evidence>
<dbReference type="InterPro" id="IPR007300">
    <property type="entry name" value="CidB/LrgB"/>
</dbReference>
<feature type="transmembrane region" description="Helical" evidence="5">
    <location>
        <begin position="154"/>
        <end position="176"/>
    </location>
</feature>
<feature type="transmembrane region" description="Helical" evidence="5">
    <location>
        <begin position="34"/>
        <end position="57"/>
    </location>
</feature>
<dbReference type="AlphaFoldDB" id="A0A378L4L9"/>
<dbReference type="PANTHER" id="PTHR30249:SF16">
    <property type="entry name" value="INNER MEMBRANE PROTEIN"/>
    <property type="match status" value="1"/>
</dbReference>
<evidence type="ECO:0000256" key="2">
    <source>
        <dbReference type="ARBA" id="ARBA00022692"/>
    </source>
</evidence>
<gene>
    <name evidence="7" type="primary">yohK</name>
    <name evidence="6" type="ORF">Lstg_3405</name>
    <name evidence="7" type="ORF">NCTC11991_00292</name>
</gene>
<evidence type="ECO:0000313" key="6">
    <source>
        <dbReference type="EMBL" id="KTD69964.1"/>
    </source>
</evidence>
<comment type="subcellular location">
    <subcellularLocation>
        <location evidence="1">Membrane</location>
        <topology evidence="1">Multi-pass membrane protein</topology>
    </subcellularLocation>
</comment>
<feature type="transmembrane region" description="Helical" evidence="5">
    <location>
        <begin position="6"/>
        <end position="27"/>
    </location>
</feature>
<evidence type="ECO:0000313" key="9">
    <source>
        <dbReference type="Proteomes" id="UP000255110"/>
    </source>
</evidence>